<dbReference type="GeneID" id="4704505"/>
<dbReference type="SUPFAM" id="SSF48403">
    <property type="entry name" value="Ankyrin repeat"/>
    <property type="match status" value="1"/>
</dbReference>
<name>A1CGJ1_ASPCL</name>
<dbReference type="Gene3D" id="1.25.40.20">
    <property type="entry name" value="Ankyrin repeat-containing domain"/>
    <property type="match status" value="1"/>
</dbReference>
<dbReference type="RefSeq" id="XP_001272497.1">
    <property type="nucleotide sequence ID" value="XM_001272496.1"/>
</dbReference>
<dbReference type="OrthoDB" id="4772757at2759"/>
<evidence type="ECO:0000256" key="3">
    <source>
        <dbReference type="PROSITE-ProRule" id="PRU00023"/>
    </source>
</evidence>
<dbReference type="Pfam" id="PF12796">
    <property type="entry name" value="Ank_2"/>
    <property type="match status" value="2"/>
</dbReference>
<feature type="repeat" description="ANK" evidence="3">
    <location>
        <begin position="349"/>
        <end position="376"/>
    </location>
</feature>
<dbReference type="InterPro" id="IPR036770">
    <property type="entry name" value="Ankyrin_rpt-contain_sf"/>
</dbReference>
<dbReference type="Pfam" id="PF00023">
    <property type="entry name" value="Ank"/>
    <property type="match status" value="1"/>
</dbReference>
<keyword evidence="2 3" id="KW-0040">ANK repeat</keyword>
<feature type="repeat" description="ANK" evidence="3">
    <location>
        <begin position="191"/>
        <end position="219"/>
    </location>
</feature>
<evidence type="ECO:0000313" key="4">
    <source>
        <dbReference type="EMBL" id="EAW11071.1"/>
    </source>
</evidence>
<dbReference type="eggNOG" id="KOG0504">
    <property type="taxonomic scope" value="Eukaryota"/>
</dbReference>
<dbReference type="Proteomes" id="UP000006701">
    <property type="component" value="Unassembled WGS sequence"/>
</dbReference>
<reference evidence="4 5" key="1">
    <citation type="journal article" date="2008" name="PLoS Genet.">
        <title>Genomic islands in the pathogenic filamentous fungus Aspergillus fumigatus.</title>
        <authorList>
            <person name="Fedorova N.D."/>
            <person name="Khaldi N."/>
            <person name="Joardar V.S."/>
            <person name="Maiti R."/>
            <person name="Amedeo P."/>
            <person name="Anderson M.J."/>
            <person name="Crabtree J."/>
            <person name="Silva J.C."/>
            <person name="Badger J.H."/>
            <person name="Albarraq A."/>
            <person name="Angiuoli S."/>
            <person name="Bussey H."/>
            <person name="Bowyer P."/>
            <person name="Cotty P.J."/>
            <person name="Dyer P.S."/>
            <person name="Egan A."/>
            <person name="Galens K."/>
            <person name="Fraser-Liggett C.M."/>
            <person name="Haas B.J."/>
            <person name="Inman J.M."/>
            <person name="Kent R."/>
            <person name="Lemieux S."/>
            <person name="Malavazi I."/>
            <person name="Orvis J."/>
            <person name="Roemer T."/>
            <person name="Ronning C.M."/>
            <person name="Sundaram J.P."/>
            <person name="Sutton G."/>
            <person name="Turner G."/>
            <person name="Venter J.C."/>
            <person name="White O.R."/>
            <person name="Whitty B.R."/>
            <person name="Youngman P."/>
            <person name="Wolfe K.H."/>
            <person name="Goldman G.H."/>
            <person name="Wortman J.R."/>
            <person name="Jiang B."/>
            <person name="Denning D.W."/>
            <person name="Nierman W.C."/>
        </authorList>
    </citation>
    <scope>NUCLEOTIDE SEQUENCE [LARGE SCALE GENOMIC DNA]</scope>
    <source>
        <strain evidence="5">ATCC 1007 / CBS 513.65 / DSM 816 / NCTC 3887 / NRRL 1</strain>
    </source>
</reference>
<dbReference type="PANTHER" id="PTHR24173:SF74">
    <property type="entry name" value="ANKYRIN REPEAT DOMAIN-CONTAINING PROTEIN 16"/>
    <property type="match status" value="1"/>
</dbReference>
<organism evidence="4 5">
    <name type="scientific">Aspergillus clavatus (strain ATCC 1007 / CBS 513.65 / DSM 816 / NCTC 3887 / NRRL 1 / QM 1276 / 107)</name>
    <dbReference type="NCBI Taxonomy" id="344612"/>
    <lineage>
        <taxon>Eukaryota</taxon>
        <taxon>Fungi</taxon>
        <taxon>Dikarya</taxon>
        <taxon>Ascomycota</taxon>
        <taxon>Pezizomycotina</taxon>
        <taxon>Eurotiomycetes</taxon>
        <taxon>Eurotiomycetidae</taxon>
        <taxon>Eurotiales</taxon>
        <taxon>Aspergillaceae</taxon>
        <taxon>Aspergillus</taxon>
        <taxon>Aspergillus subgen. Fumigati</taxon>
    </lineage>
</organism>
<evidence type="ECO:0000256" key="2">
    <source>
        <dbReference type="ARBA" id="ARBA00023043"/>
    </source>
</evidence>
<keyword evidence="1" id="KW-0677">Repeat</keyword>
<dbReference type="PANTHER" id="PTHR24173">
    <property type="entry name" value="ANKYRIN REPEAT CONTAINING"/>
    <property type="match status" value="1"/>
</dbReference>
<dbReference type="SMART" id="SM00248">
    <property type="entry name" value="ANK"/>
    <property type="match status" value="8"/>
</dbReference>
<protein>
    <submittedName>
        <fullName evidence="4">Ankyrin repeat protein</fullName>
    </submittedName>
</protein>
<dbReference type="OMA" id="FEYKCPG"/>
<dbReference type="EMBL" id="DS027053">
    <property type="protein sequence ID" value="EAW11071.1"/>
    <property type="molecule type" value="Genomic_DNA"/>
</dbReference>
<dbReference type="PROSITE" id="PS50297">
    <property type="entry name" value="ANK_REP_REGION"/>
    <property type="match status" value="2"/>
</dbReference>
<keyword evidence="5" id="KW-1185">Reference proteome</keyword>
<dbReference type="PROSITE" id="PS50088">
    <property type="entry name" value="ANK_REPEAT"/>
    <property type="match status" value="3"/>
</dbReference>
<proteinExistence type="predicted"/>
<dbReference type="KEGG" id="act:ACLA_067070"/>
<accession>A1CGJ1</accession>
<sequence>MDLIQLPEEIFALIVEHLVLIIGNCKAVRLRSVSRRFDVAILHAVFVRQVIDFLDPDDVQTRSSGLPPPAMGRLVLAKSKSNPHRNHVLCALSKIIDALDGMQISVQQESRCRNHEIISEAVAQHLRSQDHPFGYLEEEGSQTLSEAEAFHNIFCASISLGNLSLVKSLLNAGTVPSSWMVNTESAYLGRPLQIACAWGHTAVVKYLLESGADPHSLSGRDAVQYDGRPWNAFLDRYCRRVYRSSNGSSLRAAALAGHTEIVHLLLRPEYKLESCRNEWFRVFLAAARGGHADILMALLQAYGTTWDAQPELRKVVLWEAAYHGREPVVRMMLENGADVNAQLVNPALYSASPLQMAARHGHTPVIRLLLEHGADVACDVGYEGSAVRVAASRGHEEAVLTLLEYGGDPCAAFRSATDGAQDHLLRILLQQGFDMNRRLHPTAPDTEGNSALVMSAIRGCAQTVRVLVEAGVSPNDEDLRCDAVFQAWSMGRFHVYNLLLQLGGEDKAMPDSDEYPLDEPRLVCSGFLVDERTCRWIGKY</sequence>
<evidence type="ECO:0000256" key="1">
    <source>
        <dbReference type="ARBA" id="ARBA00022737"/>
    </source>
</evidence>
<evidence type="ECO:0000313" key="5">
    <source>
        <dbReference type="Proteomes" id="UP000006701"/>
    </source>
</evidence>
<dbReference type="InterPro" id="IPR002110">
    <property type="entry name" value="Ankyrin_rpt"/>
</dbReference>
<gene>
    <name evidence="4" type="ORF">ACLA_067070</name>
</gene>
<feature type="repeat" description="ANK" evidence="3">
    <location>
        <begin position="447"/>
        <end position="479"/>
    </location>
</feature>
<dbReference type="STRING" id="344612.A1CGJ1"/>
<dbReference type="VEuPathDB" id="FungiDB:ACLA_067070"/>
<dbReference type="AlphaFoldDB" id="A1CGJ1"/>
<dbReference type="HOGENOM" id="CLU_561355_0_0_1"/>